<dbReference type="PANTHER" id="PTHR37422">
    <property type="entry name" value="TEICHURONIC ACID BIOSYNTHESIS PROTEIN TUAE"/>
    <property type="match status" value="1"/>
</dbReference>
<protein>
    <submittedName>
        <fullName evidence="7">O-antigen ligase family protein</fullName>
    </submittedName>
</protein>
<keyword evidence="8" id="KW-1185">Reference proteome</keyword>
<dbReference type="GO" id="GO:0016874">
    <property type="term" value="F:ligase activity"/>
    <property type="evidence" value="ECO:0007669"/>
    <property type="project" value="UniProtKB-KW"/>
</dbReference>
<reference evidence="7" key="1">
    <citation type="submission" date="2023-01" db="EMBL/GenBank/DDBJ databases">
        <title>Sulfurovum sp. XTW-4 genome assembly.</title>
        <authorList>
            <person name="Wang J."/>
        </authorList>
    </citation>
    <scope>NUCLEOTIDE SEQUENCE</scope>
    <source>
        <strain evidence="7">XTW-4</strain>
    </source>
</reference>
<evidence type="ECO:0000256" key="1">
    <source>
        <dbReference type="ARBA" id="ARBA00004141"/>
    </source>
</evidence>
<accession>A0ABT7QPR3</accession>
<evidence type="ECO:0000256" key="4">
    <source>
        <dbReference type="ARBA" id="ARBA00023136"/>
    </source>
</evidence>
<dbReference type="Proteomes" id="UP001169066">
    <property type="component" value="Unassembled WGS sequence"/>
</dbReference>
<feature type="transmembrane region" description="Helical" evidence="5">
    <location>
        <begin position="341"/>
        <end position="362"/>
    </location>
</feature>
<dbReference type="Pfam" id="PF04932">
    <property type="entry name" value="Wzy_C"/>
    <property type="match status" value="1"/>
</dbReference>
<gene>
    <name evidence="7" type="ORF">PF327_02600</name>
</gene>
<feature type="transmembrane region" description="Helical" evidence="5">
    <location>
        <begin position="81"/>
        <end position="99"/>
    </location>
</feature>
<feature type="transmembrane region" description="Helical" evidence="5">
    <location>
        <begin position="140"/>
        <end position="161"/>
    </location>
</feature>
<feature type="transmembrane region" description="Helical" evidence="5">
    <location>
        <begin position="255"/>
        <end position="275"/>
    </location>
</feature>
<organism evidence="7 8">
    <name type="scientific">Sulfurovum xiamenensis</name>
    <dbReference type="NCBI Taxonomy" id="3019066"/>
    <lineage>
        <taxon>Bacteria</taxon>
        <taxon>Pseudomonadati</taxon>
        <taxon>Campylobacterota</taxon>
        <taxon>Epsilonproteobacteria</taxon>
        <taxon>Campylobacterales</taxon>
        <taxon>Sulfurovaceae</taxon>
        <taxon>Sulfurovum</taxon>
    </lineage>
</organism>
<evidence type="ECO:0000259" key="6">
    <source>
        <dbReference type="Pfam" id="PF04932"/>
    </source>
</evidence>
<dbReference type="RefSeq" id="WP_289401206.1">
    <property type="nucleotide sequence ID" value="NZ_JAQIBC010000001.1"/>
</dbReference>
<keyword evidence="2 5" id="KW-0812">Transmembrane</keyword>
<dbReference type="InterPro" id="IPR051533">
    <property type="entry name" value="WaaL-like"/>
</dbReference>
<evidence type="ECO:0000256" key="5">
    <source>
        <dbReference type="SAM" id="Phobius"/>
    </source>
</evidence>
<feature type="transmembrane region" description="Helical" evidence="5">
    <location>
        <begin position="54"/>
        <end position="74"/>
    </location>
</feature>
<evidence type="ECO:0000313" key="7">
    <source>
        <dbReference type="EMBL" id="MDM5263078.1"/>
    </source>
</evidence>
<keyword evidence="3 5" id="KW-1133">Transmembrane helix</keyword>
<comment type="subcellular location">
    <subcellularLocation>
        <location evidence="1">Membrane</location>
        <topology evidence="1">Multi-pass membrane protein</topology>
    </subcellularLocation>
</comment>
<evidence type="ECO:0000256" key="2">
    <source>
        <dbReference type="ARBA" id="ARBA00022692"/>
    </source>
</evidence>
<feature type="transmembrane region" description="Helical" evidence="5">
    <location>
        <begin position="382"/>
        <end position="405"/>
    </location>
</feature>
<comment type="caution">
    <text evidence="7">The sequence shown here is derived from an EMBL/GenBank/DDBJ whole genome shotgun (WGS) entry which is preliminary data.</text>
</comment>
<evidence type="ECO:0000256" key="3">
    <source>
        <dbReference type="ARBA" id="ARBA00022989"/>
    </source>
</evidence>
<feature type="transmembrane region" description="Helical" evidence="5">
    <location>
        <begin position="233"/>
        <end position="248"/>
    </location>
</feature>
<keyword evidence="4 5" id="KW-0472">Membrane</keyword>
<name>A0ABT7QPR3_9BACT</name>
<feature type="transmembrane region" description="Helical" evidence="5">
    <location>
        <begin position="16"/>
        <end position="34"/>
    </location>
</feature>
<dbReference type="InterPro" id="IPR007016">
    <property type="entry name" value="O-antigen_ligase-rel_domated"/>
</dbReference>
<sequence length="430" mass="50370">MIKKYSFLQIKEDRKSLFLTAFLSIILFWIGLGIGDNMSDFRFWIDNTWMTVKLEWLFVIVYIIITAKLPSLYILWGKYRFVTLIAALWLITVTLSYFISPYYSWQNPLAFMRYAETISHFIFFLFLWDFFNRYRVDYRIIFSSIILSTLVVMSYFIYIHFTFPDLKADLHVFSIRSDKLVLNTHIHRIGYQVETTIAFAIAFLFSKNHKYISIILIGALFLFLLWLGGRASILGIVVSLLVMLFYFRQKFSLKIFIYSGVIITLLGFMALYFNFLDLSYFTHALKKTFQAGSLEHLMSGRIQVWSLVIKELHTDWLLGAGPQSYFFYPDRHPDVIHAHNWILQMLGEWGLVGTGLFGILFYHAIRYSMIHHLRQVAYTNPYNLVAGLVILSLTITGLFSGTYFFHQTSVYLALAFSLWVSPSDIQKSNC</sequence>
<feature type="transmembrane region" description="Helical" evidence="5">
    <location>
        <begin position="111"/>
        <end position="128"/>
    </location>
</feature>
<evidence type="ECO:0000313" key="8">
    <source>
        <dbReference type="Proteomes" id="UP001169066"/>
    </source>
</evidence>
<feature type="domain" description="O-antigen ligase-related" evidence="6">
    <location>
        <begin position="218"/>
        <end position="357"/>
    </location>
</feature>
<keyword evidence="7" id="KW-0436">Ligase</keyword>
<dbReference type="EMBL" id="JAQIBC010000001">
    <property type="protein sequence ID" value="MDM5263078.1"/>
    <property type="molecule type" value="Genomic_DNA"/>
</dbReference>
<dbReference type="PANTHER" id="PTHR37422:SF13">
    <property type="entry name" value="LIPOPOLYSACCHARIDE BIOSYNTHESIS PROTEIN PA4999-RELATED"/>
    <property type="match status" value="1"/>
</dbReference>
<proteinExistence type="predicted"/>